<keyword evidence="2" id="KW-0238">DNA-binding</keyword>
<evidence type="ECO:0000313" key="14">
    <source>
        <dbReference type="Proteomes" id="UP000286561"/>
    </source>
</evidence>
<name>A0A173T9C1_9FIRM</name>
<dbReference type="InterPro" id="IPR036388">
    <property type="entry name" value="WH-like_DNA-bd_sf"/>
</dbReference>
<organism evidence="5 10">
    <name type="scientific">Anaerobutyricum hallii</name>
    <dbReference type="NCBI Taxonomy" id="39488"/>
    <lineage>
        <taxon>Bacteria</taxon>
        <taxon>Bacillati</taxon>
        <taxon>Bacillota</taxon>
        <taxon>Clostridia</taxon>
        <taxon>Lachnospirales</taxon>
        <taxon>Lachnospiraceae</taxon>
        <taxon>Anaerobutyricum</taxon>
    </lineage>
</organism>
<evidence type="ECO:0000313" key="8">
    <source>
        <dbReference type="EMBL" id="RHK42396.1"/>
    </source>
</evidence>
<protein>
    <submittedName>
        <fullName evidence="6">ArsR family transcriptional regulator</fullName>
    </submittedName>
    <submittedName>
        <fullName evidence="5">HTH-type transcriptional repressor AseR</fullName>
    </submittedName>
</protein>
<dbReference type="NCBIfam" id="NF033788">
    <property type="entry name" value="HTH_metalloreg"/>
    <property type="match status" value="1"/>
</dbReference>
<dbReference type="Proteomes" id="UP000095390">
    <property type="component" value="Unassembled WGS sequence"/>
</dbReference>
<dbReference type="InterPro" id="IPR001845">
    <property type="entry name" value="HTH_ArsR_DNA-bd_dom"/>
</dbReference>
<dbReference type="Proteomes" id="UP000286561">
    <property type="component" value="Unassembled WGS sequence"/>
</dbReference>
<proteinExistence type="predicted"/>
<dbReference type="EMBL" id="QSID01000002">
    <property type="protein sequence ID" value="RHC67365.1"/>
    <property type="molecule type" value="Genomic_DNA"/>
</dbReference>
<dbReference type="RefSeq" id="WP_005351699.1">
    <property type="nucleotide sequence ID" value="NZ_CABJFJ010000002.1"/>
</dbReference>
<dbReference type="EMBL" id="QRNJ01000001">
    <property type="protein sequence ID" value="RHK42396.1"/>
    <property type="molecule type" value="Genomic_DNA"/>
</dbReference>
<dbReference type="PROSITE" id="PS50987">
    <property type="entry name" value="HTH_ARSR_2"/>
    <property type="match status" value="1"/>
</dbReference>
<dbReference type="AlphaFoldDB" id="A0A173T9C1"/>
<evidence type="ECO:0000256" key="1">
    <source>
        <dbReference type="ARBA" id="ARBA00023015"/>
    </source>
</evidence>
<keyword evidence="13" id="KW-1185">Reference proteome</keyword>
<accession>A0A173T9C1</accession>
<evidence type="ECO:0000259" key="4">
    <source>
        <dbReference type="PROSITE" id="PS50987"/>
    </source>
</evidence>
<dbReference type="OrthoDB" id="9798835at2"/>
<dbReference type="GO" id="GO:0003700">
    <property type="term" value="F:DNA-binding transcription factor activity"/>
    <property type="evidence" value="ECO:0007669"/>
    <property type="project" value="InterPro"/>
</dbReference>
<keyword evidence="1" id="KW-0805">Transcription regulation</keyword>
<dbReference type="EMBL" id="QRQO01000008">
    <property type="protein sequence ID" value="RHN15551.1"/>
    <property type="molecule type" value="Genomic_DNA"/>
</dbReference>
<reference evidence="5 10" key="1">
    <citation type="submission" date="2015-09" db="EMBL/GenBank/DDBJ databases">
        <authorList>
            <consortium name="Pathogen Informatics"/>
        </authorList>
    </citation>
    <scope>NUCLEOTIDE SEQUENCE [LARGE SCALE GENOMIC DNA]</scope>
    <source>
        <strain evidence="5 10">2789STDY5834966</strain>
    </source>
</reference>
<evidence type="ECO:0000313" key="5">
    <source>
        <dbReference type="EMBL" id="CUM99403.1"/>
    </source>
</evidence>
<keyword evidence="3" id="KW-0804">Transcription</keyword>
<gene>
    <name evidence="5" type="primary">aseR_2</name>
    <name evidence="8" type="ORF">DW068_00650</name>
    <name evidence="7" type="ORF">DW833_01585</name>
    <name evidence="6" type="ORF">DW972_01280</name>
    <name evidence="9" type="ORF">DWZ29_04425</name>
    <name evidence="5" type="ORF">ERS852578_01535</name>
</gene>
<dbReference type="Proteomes" id="UP000283700">
    <property type="component" value="Unassembled WGS sequence"/>
</dbReference>
<dbReference type="InterPro" id="IPR051081">
    <property type="entry name" value="HTH_MetalResp_TranReg"/>
</dbReference>
<dbReference type="GeneID" id="75047317"/>
<dbReference type="EMBL" id="CYYC01000016">
    <property type="protein sequence ID" value="CUM99403.1"/>
    <property type="molecule type" value="Genomic_DNA"/>
</dbReference>
<sequence length="91" mass="10692">MNKKFVVHARVLKAMSDENRLRILDLLREREYNASELLDEMDFGQSTLSHHMRILLQAGAVKARKNGKWTYYSLNKEIFSTVSEWIAEYGE</sequence>
<dbReference type="EMBL" id="QSEP01000002">
    <property type="protein sequence ID" value="RGZ86640.1"/>
    <property type="molecule type" value="Genomic_DNA"/>
</dbReference>
<evidence type="ECO:0000256" key="2">
    <source>
        <dbReference type="ARBA" id="ARBA00023125"/>
    </source>
</evidence>
<evidence type="ECO:0000313" key="9">
    <source>
        <dbReference type="EMBL" id="RHN15551.1"/>
    </source>
</evidence>
<evidence type="ECO:0000313" key="10">
    <source>
        <dbReference type="Proteomes" id="UP000095390"/>
    </source>
</evidence>
<dbReference type="PRINTS" id="PR00778">
    <property type="entry name" value="HTHARSR"/>
</dbReference>
<dbReference type="SUPFAM" id="SSF46785">
    <property type="entry name" value="Winged helix' DNA-binding domain"/>
    <property type="match status" value="1"/>
</dbReference>
<dbReference type="SMART" id="SM00418">
    <property type="entry name" value="HTH_ARSR"/>
    <property type="match status" value="1"/>
</dbReference>
<evidence type="ECO:0000256" key="3">
    <source>
        <dbReference type="ARBA" id="ARBA00023163"/>
    </source>
</evidence>
<dbReference type="Gene3D" id="1.10.10.10">
    <property type="entry name" value="Winged helix-like DNA-binding domain superfamily/Winged helix DNA-binding domain"/>
    <property type="match status" value="1"/>
</dbReference>
<dbReference type="Proteomes" id="UP000284621">
    <property type="component" value="Unassembled WGS sequence"/>
</dbReference>
<dbReference type="InterPro" id="IPR011991">
    <property type="entry name" value="ArsR-like_HTH"/>
</dbReference>
<evidence type="ECO:0000313" key="7">
    <source>
        <dbReference type="EMBL" id="RHC67365.1"/>
    </source>
</evidence>
<evidence type="ECO:0000313" key="12">
    <source>
        <dbReference type="Proteomes" id="UP000283700"/>
    </source>
</evidence>
<evidence type="ECO:0000313" key="13">
    <source>
        <dbReference type="Proteomes" id="UP000284621"/>
    </source>
</evidence>
<dbReference type="InterPro" id="IPR036390">
    <property type="entry name" value="WH_DNA-bd_sf"/>
</dbReference>
<dbReference type="CDD" id="cd00090">
    <property type="entry name" value="HTH_ARSR"/>
    <property type="match status" value="1"/>
</dbReference>
<dbReference type="Pfam" id="PF01022">
    <property type="entry name" value="HTH_5"/>
    <property type="match status" value="1"/>
</dbReference>
<dbReference type="PANTHER" id="PTHR33154">
    <property type="entry name" value="TRANSCRIPTIONAL REGULATOR, ARSR FAMILY"/>
    <property type="match status" value="1"/>
</dbReference>
<reference evidence="11 12" key="2">
    <citation type="submission" date="2018-08" db="EMBL/GenBank/DDBJ databases">
        <title>A genome reference for cultivated species of the human gut microbiota.</title>
        <authorList>
            <person name="Zou Y."/>
            <person name="Xue W."/>
            <person name="Luo G."/>
        </authorList>
    </citation>
    <scope>NUCLEOTIDE SEQUENCE [LARGE SCALE GENOMIC DNA]</scope>
    <source>
        <strain evidence="9 12">AF31-17AC</strain>
        <strain evidence="8 11">AF45-14BH</strain>
        <strain evidence="7 13">AM34-3LB</strain>
        <strain evidence="6 14">AM48-23BH</strain>
    </source>
</reference>
<evidence type="ECO:0000313" key="11">
    <source>
        <dbReference type="Proteomes" id="UP000283497"/>
    </source>
</evidence>
<dbReference type="GO" id="GO:0003677">
    <property type="term" value="F:DNA binding"/>
    <property type="evidence" value="ECO:0007669"/>
    <property type="project" value="UniProtKB-KW"/>
</dbReference>
<feature type="domain" description="HTH arsR-type" evidence="4">
    <location>
        <begin position="1"/>
        <end position="91"/>
    </location>
</feature>
<evidence type="ECO:0000313" key="6">
    <source>
        <dbReference type="EMBL" id="RGZ86640.1"/>
    </source>
</evidence>
<dbReference type="PANTHER" id="PTHR33154:SF18">
    <property type="entry name" value="ARSENICAL RESISTANCE OPERON REPRESSOR"/>
    <property type="match status" value="1"/>
</dbReference>
<dbReference type="Proteomes" id="UP000283497">
    <property type="component" value="Unassembled WGS sequence"/>
</dbReference>